<proteinExistence type="predicted"/>
<protein>
    <submittedName>
        <fullName evidence="1">Uncharacterized protein</fullName>
    </submittedName>
</protein>
<accession>A0A841K8I6</accession>
<dbReference type="RefSeq" id="WP_183335141.1">
    <property type="nucleotide sequence ID" value="NZ_BMHX01000005.1"/>
</dbReference>
<keyword evidence="2" id="KW-1185">Reference proteome</keyword>
<name>A0A841K8I6_9HYPH</name>
<evidence type="ECO:0000313" key="1">
    <source>
        <dbReference type="EMBL" id="MBB6168817.1"/>
    </source>
</evidence>
<comment type="caution">
    <text evidence="1">The sequence shown here is derived from an EMBL/GenBank/DDBJ whole genome shotgun (WGS) entry which is preliminary data.</text>
</comment>
<dbReference type="Proteomes" id="UP000588017">
    <property type="component" value="Unassembled WGS sequence"/>
</dbReference>
<sequence length="214" mass="21794">MRLAVNITVSAYGAGMTPTGNWYSTMQAITRRDIGCERMSPACRPMPISVCGNVASSLATQGGASINSGWTSITNDGKAKSGGLFGWLKGLAKGVLGAASNILGQLPIVGNVFGALNGLAKGNLEQVVRALPIVGNVYDAAKGLFSGQFGKALEALSGFIPFVGSALQLAGGLRSGSLSDLLGGVAGLALDFATLGQSRFLTGRATANFARLWP</sequence>
<dbReference type="AlphaFoldDB" id="A0A841K8I6"/>
<organism evidence="1 2">
    <name type="scientific">Chelatococcus composti</name>
    <dbReference type="NCBI Taxonomy" id="1743235"/>
    <lineage>
        <taxon>Bacteria</taxon>
        <taxon>Pseudomonadati</taxon>
        <taxon>Pseudomonadota</taxon>
        <taxon>Alphaproteobacteria</taxon>
        <taxon>Hyphomicrobiales</taxon>
        <taxon>Chelatococcaceae</taxon>
        <taxon>Chelatococcus</taxon>
    </lineage>
</organism>
<gene>
    <name evidence="1" type="ORF">HNQ73_002454</name>
</gene>
<evidence type="ECO:0000313" key="2">
    <source>
        <dbReference type="Proteomes" id="UP000588017"/>
    </source>
</evidence>
<reference evidence="1 2" key="1">
    <citation type="submission" date="2020-08" db="EMBL/GenBank/DDBJ databases">
        <title>Genomic Encyclopedia of Type Strains, Phase IV (KMG-IV): sequencing the most valuable type-strain genomes for metagenomic binning, comparative biology and taxonomic classification.</title>
        <authorList>
            <person name="Goeker M."/>
        </authorList>
    </citation>
    <scope>NUCLEOTIDE SEQUENCE [LARGE SCALE GENOMIC DNA]</scope>
    <source>
        <strain evidence="1 2">DSM 101465</strain>
    </source>
</reference>
<dbReference type="EMBL" id="JACHEH010000005">
    <property type="protein sequence ID" value="MBB6168817.1"/>
    <property type="molecule type" value="Genomic_DNA"/>
</dbReference>